<keyword evidence="2" id="KW-1185">Reference proteome</keyword>
<dbReference type="RefSeq" id="WP_380919267.1">
    <property type="nucleotide sequence ID" value="NZ_JBHUPE010000004.1"/>
</dbReference>
<name>A0ABW5YTZ4_9SPHI</name>
<sequence length="87" mass="10106">MNSLKVIEETENYIYFYKFEVDTLAIDKITGKILVEEYDTDHIFYECAQNDALFLKARESYFVLPGKKISCPNNFNTAVPVKSLIKL</sequence>
<organism evidence="1 2">
    <name type="scientific">Sphingobacterium anhuiense</name>
    <dbReference type="NCBI Taxonomy" id="493780"/>
    <lineage>
        <taxon>Bacteria</taxon>
        <taxon>Pseudomonadati</taxon>
        <taxon>Bacteroidota</taxon>
        <taxon>Sphingobacteriia</taxon>
        <taxon>Sphingobacteriales</taxon>
        <taxon>Sphingobacteriaceae</taxon>
        <taxon>Sphingobacterium</taxon>
    </lineage>
</organism>
<comment type="caution">
    <text evidence="1">The sequence shown here is derived from an EMBL/GenBank/DDBJ whole genome shotgun (WGS) entry which is preliminary data.</text>
</comment>
<accession>A0ABW5YTZ4</accession>
<dbReference type="EMBL" id="JBHUPE010000004">
    <property type="protein sequence ID" value="MFD2903746.1"/>
    <property type="molecule type" value="Genomic_DNA"/>
</dbReference>
<evidence type="ECO:0000313" key="1">
    <source>
        <dbReference type="EMBL" id="MFD2903746.1"/>
    </source>
</evidence>
<gene>
    <name evidence="1" type="ORF">ACFS6I_07425</name>
</gene>
<reference evidence="2" key="1">
    <citation type="journal article" date="2019" name="Int. J. Syst. Evol. Microbiol.">
        <title>The Global Catalogue of Microorganisms (GCM) 10K type strain sequencing project: providing services to taxonomists for standard genome sequencing and annotation.</title>
        <authorList>
            <consortium name="The Broad Institute Genomics Platform"/>
            <consortium name="The Broad Institute Genome Sequencing Center for Infectious Disease"/>
            <person name="Wu L."/>
            <person name="Ma J."/>
        </authorList>
    </citation>
    <scope>NUCLEOTIDE SEQUENCE [LARGE SCALE GENOMIC DNA]</scope>
    <source>
        <strain evidence="2">KCTC 22209</strain>
    </source>
</reference>
<protein>
    <submittedName>
        <fullName evidence="1">Uncharacterized protein</fullName>
    </submittedName>
</protein>
<dbReference type="Proteomes" id="UP001597509">
    <property type="component" value="Unassembled WGS sequence"/>
</dbReference>
<proteinExistence type="predicted"/>
<evidence type="ECO:0000313" key="2">
    <source>
        <dbReference type="Proteomes" id="UP001597509"/>
    </source>
</evidence>